<dbReference type="EMBL" id="BSYO01000006">
    <property type="protein sequence ID" value="GMH06468.1"/>
    <property type="molecule type" value="Genomic_DNA"/>
</dbReference>
<dbReference type="PANTHER" id="PTHR13462">
    <property type="entry name" value="CALCIUM UNIPORTER PROTEIN, MITOCHONDRIAL"/>
    <property type="match status" value="1"/>
</dbReference>
<feature type="transmembrane region" description="Helical" evidence="11">
    <location>
        <begin position="269"/>
        <end position="289"/>
    </location>
</feature>
<evidence type="ECO:0000256" key="3">
    <source>
        <dbReference type="ARBA" id="ARBA00022448"/>
    </source>
</evidence>
<evidence type="ECO:0000256" key="10">
    <source>
        <dbReference type="SAM" id="MobiDB-lite"/>
    </source>
</evidence>
<keyword evidence="4" id="KW-0109">Calcium transport</keyword>
<dbReference type="GO" id="GO:0051560">
    <property type="term" value="P:mitochondrial calcium ion homeostasis"/>
    <property type="evidence" value="ECO:0007669"/>
    <property type="project" value="InterPro"/>
</dbReference>
<feature type="domain" description="Calcium uniporter protein C-terminal" evidence="12">
    <location>
        <begin position="169"/>
        <end position="327"/>
    </location>
</feature>
<name>A0AAD3S8I2_NEPGR</name>
<feature type="compositionally biased region" description="Low complexity" evidence="10">
    <location>
        <begin position="103"/>
        <end position="119"/>
    </location>
</feature>
<evidence type="ECO:0000313" key="14">
    <source>
        <dbReference type="Proteomes" id="UP001279734"/>
    </source>
</evidence>
<evidence type="ECO:0000256" key="4">
    <source>
        <dbReference type="ARBA" id="ARBA00022568"/>
    </source>
</evidence>
<gene>
    <name evidence="13" type="ORF">Nepgr_008308</name>
</gene>
<evidence type="ECO:0000256" key="8">
    <source>
        <dbReference type="ARBA" id="ARBA00023065"/>
    </source>
</evidence>
<dbReference type="InterPro" id="IPR006769">
    <property type="entry name" value="MCU_C"/>
</dbReference>
<organism evidence="13 14">
    <name type="scientific">Nepenthes gracilis</name>
    <name type="common">Slender pitcher plant</name>
    <dbReference type="NCBI Taxonomy" id="150966"/>
    <lineage>
        <taxon>Eukaryota</taxon>
        <taxon>Viridiplantae</taxon>
        <taxon>Streptophyta</taxon>
        <taxon>Embryophyta</taxon>
        <taxon>Tracheophyta</taxon>
        <taxon>Spermatophyta</taxon>
        <taxon>Magnoliopsida</taxon>
        <taxon>eudicotyledons</taxon>
        <taxon>Gunneridae</taxon>
        <taxon>Pentapetalae</taxon>
        <taxon>Caryophyllales</taxon>
        <taxon>Nepenthaceae</taxon>
        <taxon>Nepenthes</taxon>
    </lineage>
</organism>
<comment type="caution">
    <text evidence="13">The sequence shown here is derived from an EMBL/GenBank/DDBJ whole genome shotgun (WGS) entry which is preliminary data.</text>
</comment>
<evidence type="ECO:0000256" key="6">
    <source>
        <dbReference type="ARBA" id="ARBA00022837"/>
    </source>
</evidence>
<keyword evidence="9 11" id="KW-0472">Membrane</keyword>
<evidence type="ECO:0000259" key="12">
    <source>
        <dbReference type="Pfam" id="PF04678"/>
    </source>
</evidence>
<sequence length="363" mass="41175">MAFKKAMVHRLFNISGFSHPASSRNPLKPPLTQCLITSDPAKRTAAPKLAGSSGLFRRIMQRRPLYQSAISPGIRSVPTGDNLMEKLREMDIARERLRLIGLSPSTAPSKESEPSSPESNGFTVGDLKKLLRASQMEMVKAKLRQIPRDWISYSEYLQICQESCSTRKEEGLVYAKMLDESGVVIVLGNAVCLHPEQVAKAIRDLIPLAPLNPNDPRRKELEGMEKKKAVIDRKAESLVRKELWCGFGFLVVQTAVFMRLTFWELTWDVMEPICFYVTSMYFMVGYAFFLRTSKEPSFEGFFQSRFSAKQKQLFQTYNFDVRRYNELRQACCPRSPPLLEEAAAAFAPSFVGSERMKFGTASH</sequence>
<evidence type="ECO:0000256" key="11">
    <source>
        <dbReference type="SAM" id="Phobius"/>
    </source>
</evidence>
<evidence type="ECO:0000256" key="2">
    <source>
        <dbReference type="ARBA" id="ARBA00005653"/>
    </source>
</evidence>
<dbReference type="InterPro" id="IPR039055">
    <property type="entry name" value="MCU_fam"/>
</dbReference>
<keyword evidence="8" id="KW-0406">Ion transport</keyword>
<keyword evidence="6" id="KW-0106">Calcium</keyword>
<evidence type="ECO:0000256" key="9">
    <source>
        <dbReference type="ARBA" id="ARBA00023136"/>
    </source>
</evidence>
<comment type="subcellular location">
    <subcellularLocation>
        <location evidence="1">Membrane</location>
        <topology evidence="1">Multi-pass membrane protein</topology>
    </subcellularLocation>
</comment>
<proteinExistence type="inferred from homology"/>
<dbReference type="PANTHER" id="PTHR13462:SF31">
    <property type="entry name" value="CALCIUM UNIPORTER PROTEIN 1, MITOCHONDRIAL"/>
    <property type="match status" value="1"/>
</dbReference>
<evidence type="ECO:0000256" key="5">
    <source>
        <dbReference type="ARBA" id="ARBA00022692"/>
    </source>
</evidence>
<accession>A0AAD3S8I2</accession>
<dbReference type="GO" id="GO:0005262">
    <property type="term" value="F:calcium channel activity"/>
    <property type="evidence" value="ECO:0007669"/>
    <property type="project" value="TreeGrafter"/>
</dbReference>
<dbReference type="Pfam" id="PF04678">
    <property type="entry name" value="MCU"/>
    <property type="match status" value="1"/>
</dbReference>
<keyword evidence="14" id="KW-1185">Reference proteome</keyword>
<dbReference type="AlphaFoldDB" id="A0AAD3S8I2"/>
<evidence type="ECO:0000256" key="1">
    <source>
        <dbReference type="ARBA" id="ARBA00004141"/>
    </source>
</evidence>
<protein>
    <recommendedName>
        <fullName evidence="12">Calcium uniporter protein C-terminal domain-containing protein</fullName>
    </recommendedName>
</protein>
<keyword evidence="7 11" id="KW-1133">Transmembrane helix</keyword>
<evidence type="ECO:0000256" key="7">
    <source>
        <dbReference type="ARBA" id="ARBA00022989"/>
    </source>
</evidence>
<reference evidence="13" key="1">
    <citation type="submission" date="2023-05" db="EMBL/GenBank/DDBJ databases">
        <title>Nepenthes gracilis genome sequencing.</title>
        <authorList>
            <person name="Fukushima K."/>
        </authorList>
    </citation>
    <scope>NUCLEOTIDE SEQUENCE</scope>
    <source>
        <strain evidence="13">SING2019-196</strain>
    </source>
</reference>
<keyword evidence="3" id="KW-0813">Transport</keyword>
<dbReference type="GO" id="GO:0036444">
    <property type="term" value="P:calcium import into the mitochondrion"/>
    <property type="evidence" value="ECO:0007669"/>
    <property type="project" value="TreeGrafter"/>
</dbReference>
<comment type="similarity">
    <text evidence="2">Belongs to the MCU (TC 1.A.77) family.</text>
</comment>
<dbReference type="GO" id="GO:1990246">
    <property type="term" value="C:uniplex complex"/>
    <property type="evidence" value="ECO:0007669"/>
    <property type="project" value="TreeGrafter"/>
</dbReference>
<dbReference type="Proteomes" id="UP001279734">
    <property type="component" value="Unassembled WGS sequence"/>
</dbReference>
<dbReference type="GO" id="GO:0015292">
    <property type="term" value="F:uniporter activity"/>
    <property type="evidence" value="ECO:0007669"/>
    <property type="project" value="TreeGrafter"/>
</dbReference>
<feature type="region of interest" description="Disordered" evidence="10">
    <location>
        <begin position="103"/>
        <end position="123"/>
    </location>
</feature>
<feature type="transmembrane region" description="Helical" evidence="11">
    <location>
        <begin position="243"/>
        <end position="263"/>
    </location>
</feature>
<keyword evidence="5 11" id="KW-0812">Transmembrane</keyword>
<evidence type="ECO:0000313" key="13">
    <source>
        <dbReference type="EMBL" id="GMH06468.1"/>
    </source>
</evidence>